<dbReference type="GO" id="GO:0005829">
    <property type="term" value="C:cytosol"/>
    <property type="evidence" value="ECO:0007669"/>
    <property type="project" value="TreeGrafter"/>
</dbReference>
<dbReference type="GO" id="GO:0000287">
    <property type="term" value="F:magnesium ion binding"/>
    <property type="evidence" value="ECO:0007669"/>
    <property type="project" value="TreeGrafter"/>
</dbReference>
<dbReference type="PANTHER" id="PTHR10000:SF8">
    <property type="entry name" value="HAD SUPERFAMILY HYDROLASE-LIKE, TYPE 3"/>
    <property type="match status" value="1"/>
</dbReference>
<dbReference type="Proteomes" id="UP000886858">
    <property type="component" value="Unassembled WGS sequence"/>
</dbReference>
<sequence>MISAAQRVCGAECEITVDTPEGHFWNYKQEPLKTDPSWGESIYTDFRDFSHRSLKMCVEIFSPEQAKQLKNLLPDCDCARFSDGKWYKFMKKTATKERAILRFCAVSGISAKEIIAFGDDYVDIGMLKLCGLGIAMENAIEDVKKAADRVIADNEEDGIAEFLEENVLSRMQRDVRETTLAVPIKGGDKTSVSWYTGVGSVCGPYRFRRR</sequence>
<protein>
    <submittedName>
        <fullName evidence="1">HAD hydrolase family protein</fullName>
    </submittedName>
</protein>
<evidence type="ECO:0000313" key="1">
    <source>
        <dbReference type="EMBL" id="HJA94720.1"/>
    </source>
</evidence>
<name>A0A9D2I9A8_9FIRM</name>
<dbReference type="PANTHER" id="PTHR10000">
    <property type="entry name" value="PHOSPHOSERINE PHOSPHATASE"/>
    <property type="match status" value="1"/>
</dbReference>
<reference evidence="1" key="2">
    <citation type="submission" date="2021-04" db="EMBL/GenBank/DDBJ databases">
        <authorList>
            <person name="Gilroy R."/>
        </authorList>
    </citation>
    <scope>NUCLEOTIDE SEQUENCE</scope>
    <source>
        <strain evidence="1">CHK179-7159</strain>
    </source>
</reference>
<dbReference type="Gene3D" id="3.30.1240.10">
    <property type="match status" value="1"/>
</dbReference>
<reference evidence="1" key="1">
    <citation type="journal article" date="2021" name="PeerJ">
        <title>Extensive microbial diversity within the chicken gut microbiome revealed by metagenomics and culture.</title>
        <authorList>
            <person name="Gilroy R."/>
            <person name="Ravi A."/>
            <person name="Getino M."/>
            <person name="Pursley I."/>
            <person name="Horton D.L."/>
            <person name="Alikhan N.F."/>
            <person name="Baker D."/>
            <person name="Gharbi K."/>
            <person name="Hall N."/>
            <person name="Watson M."/>
            <person name="Adriaenssens E.M."/>
            <person name="Foster-Nyarko E."/>
            <person name="Jarju S."/>
            <person name="Secka A."/>
            <person name="Antonio M."/>
            <person name="Oren A."/>
            <person name="Chaudhuri R.R."/>
            <person name="La Ragione R."/>
            <person name="Hildebrand F."/>
            <person name="Pallen M.J."/>
        </authorList>
    </citation>
    <scope>NUCLEOTIDE SEQUENCE</scope>
    <source>
        <strain evidence="1">CHK179-7159</strain>
    </source>
</reference>
<dbReference type="SUPFAM" id="SSF56784">
    <property type="entry name" value="HAD-like"/>
    <property type="match status" value="1"/>
</dbReference>
<comment type="caution">
    <text evidence="1">The sequence shown here is derived from an EMBL/GenBank/DDBJ whole genome shotgun (WGS) entry which is preliminary data.</text>
</comment>
<accession>A0A9D2I9A8</accession>
<evidence type="ECO:0000313" key="2">
    <source>
        <dbReference type="Proteomes" id="UP000886858"/>
    </source>
</evidence>
<dbReference type="AlphaFoldDB" id="A0A9D2I9A8"/>
<dbReference type="EMBL" id="DWYY01000196">
    <property type="protein sequence ID" value="HJA94720.1"/>
    <property type="molecule type" value="Genomic_DNA"/>
</dbReference>
<keyword evidence="1" id="KW-0378">Hydrolase</keyword>
<dbReference type="Gene3D" id="3.40.50.1000">
    <property type="entry name" value="HAD superfamily/HAD-like"/>
    <property type="match status" value="1"/>
</dbReference>
<dbReference type="GO" id="GO:0016791">
    <property type="term" value="F:phosphatase activity"/>
    <property type="evidence" value="ECO:0007669"/>
    <property type="project" value="TreeGrafter"/>
</dbReference>
<dbReference type="Pfam" id="PF08282">
    <property type="entry name" value="Hydrolase_3"/>
    <property type="match status" value="1"/>
</dbReference>
<organism evidence="1 2">
    <name type="scientific">Candidatus Eisenbergiella merdipullorum</name>
    <dbReference type="NCBI Taxonomy" id="2838553"/>
    <lineage>
        <taxon>Bacteria</taxon>
        <taxon>Bacillati</taxon>
        <taxon>Bacillota</taxon>
        <taxon>Clostridia</taxon>
        <taxon>Lachnospirales</taxon>
        <taxon>Lachnospiraceae</taxon>
        <taxon>Eisenbergiella</taxon>
    </lineage>
</organism>
<gene>
    <name evidence="1" type="ORF">H9717_16665</name>
</gene>
<dbReference type="InterPro" id="IPR023214">
    <property type="entry name" value="HAD_sf"/>
</dbReference>
<dbReference type="InterPro" id="IPR036412">
    <property type="entry name" value="HAD-like_sf"/>
</dbReference>
<proteinExistence type="predicted"/>